<proteinExistence type="predicted"/>
<dbReference type="SUPFAM" id="SSF55486">
    <property type="entry name" value="Metalloproteases ('zincins'), catalytic domain"/>
    <property type="match status" value="1"/>
</dbReference>
<dbReference type="Gene3D" id="2.80.10.50">
    <property type="match status" value="1"/>
</dbReference>
<gene>
    <name evidence="2" type="ORF">CTEN210_02364</name>
</gene>
<sequence length="859" mass="96163">MLSVIVCITKEKAVAVDRDLGEVIFDPEDKVAYSFESDPYCTVGAVHGLVPERGMNYLRDIKACTSTSRIFDVDNLKGIVEAYNSLDDDKEILLLNSELDQMHHNDYKVEGALHEITHLVQKKVDTSGLGQFSTTTGTFKLLLVRVIGTGEADFLRQSEVGIYEDFFTKPNNLRTNYRKCTKSQVTFDPADGENVFNGVITVNLNMDLRSLDFISASTRAIEILSDYNINYTHRSFIMPNTVDFRGAAAYGRQPGETTWFLTDYASSVFVQMHELAHNIGWAHSGKNGDNYGDPTCTLGNAGNWLSDNQVAICFNGAKTYHGNWFPEYYTTVIPSRAAYETELVGLNDILTLNNIPTTNNLVVQVMENGEAPLFVMYQRAEGVLDALSNSRDTITVTQQESFNSQSWSLAELKAGESFKYSNWGGYGEDKVLVIKVCSTSVQNNVDSSSVIIYMEGFTTASCQPIVTDPPTDPPTVTPQNDSGGCKDTPLRFLAGGKRRRCGWAKWNPQKRCGFWGVPSMCPLTCGVCPICSDGRKKFVLENGRLKSCWWVRNKNTRKRCQRQGVAETCRKTCVFLVDMFACHGQVEGNLFHHHEESQEKLSKIESRMIPLPISTGTGNTGAFPSGIPVPELTCTGDDIHLYLHIKVDYFGNETHWDVKDVFENIIVHESTEIYKALVLPDDEQSLTNNSNEPFATFVGASDSVQFSGKCATAIDYFQIQSDHEENGVAYCLQARSKNQGAVIVAKPCTSTMSQKLQFWIVDSFGQIQNMADRTLCLAGGATKNRLTIEPCMTVTSLTKERTLFIYNYFTKTFHYVKNAMRIIHMPNNLERSKVIRLRNMEVLPDSTSNAKRQWTIKFI</sequence>
<name>A0AAD3H0I6_9STRA</name>
<evidence type="ECO:0000313" key="3">
    <source>
        <dbReference type="Proteomes" id="UP001054902"/>
    </source>
</evidence>
<feature type="domain" description="Peptidase M11 gametolysin" evidence="1">
    <location>
        <begin position="217"/>
        <end position="324"/>
    </location>
</feature>
<dbReference type="InterPro" id="IPR008752">
    <property type="entry name" value="Peptidase_M11"/>
</dbReference>
<evidence type="ECO:0000313" key="2">
    <source>
        <dbReference type="EMBL" id="GFH45890.1"/>
    </source>
</evidence>
<evidence type="ECO:0000259" key="1">
    <source>
        <dbReference type="Pfam" id="PF05548"/>
    </source>
</evidence>
<reference evidence="2 3" key="1">
    <citation type="journal article" date="2021" name="Sci. Rep.">
        <title>The genome of the diatom Chaetoceros tenuissimus carries an ancient integrated fragment of an extant virus.</title>
        <authorList>
            <person name="Hongo Y."/>
            <person name="Kimura K."/>
            <person name="Takaki Y."/>
            <person name="Yoshida Y."/>
            <person name="Baba S."/>
            <person name="Kobayashi G."/>
            <person name="Nagasaki K."/>
            <person name="Hano T."/>
            <person name="Tomaru Y."/>
        </authorList>
    </citation>
    <scope>NUCLEOTIDE SEQUENCE [LARGE SCALE GENOMIC DNA]</scope>
    <source>
        <strain evidence="2 3">NIES-3715</strain>
    </source>
</reference>
<protein>
    <recommendedName>
        <fullName evidence="1">Peptidase M11 gametolysin domain-containing protein</fullName>
    </recommendedName>
</protein>
<dbReference type="EMBL" id="BLLK01000022">
    <property type="protein sequence ID" value="GFH45890.1"/>
    <property type="molecule type" value="Genomic_DNA"/>
</dbReference>
<dbReference type="Pfam" id="PF05548">
    <property type="entry name" value="Peptidase_M11"/>
    <property type="match status" value="1"/>
</dbReference>
<organism evidence="2 3">
    <name type="scientific">Chaetoceros tenuissimus</name>
    <dbReference type="NCBI Taxonomy" id="426638"/>
    <lineage>
        <taxon>Eukaryota</taxon>
        <taxon>Sar</taxon>
        <taxon>Stramenopiles</taxon>
        <taxon>Ochrophyta</taxon>
        <taxon>Bacillariophyta</taxon>
        <taxon>Coscinodiscophyceae</taxon>
        <taxon>Chaetocerotophycidae</taxon>
        <taxon>Chaetocerotales</taxon>
        <taxon>Chaetocerotaceae</taxon>
        <taxon>Chaetoceros</taxon>
    </lineage>
</organism>
<dbReference type="AlphaFoldDB" id="A0AAD3H0I6"/>
<keyword evidence="3" id="KW-1185">Reference proteome</keyword>
<accession>A0AAD3H0I6</accession>
<dbReference type="SUPFAM" id="SSF50370">
    <property type="entry name" value="Ricin B-like lectins"/>
    <property type="match status" value="1"/>
</dbReference>
<comment type="caution">
    <text evidence="2">The sequence shown here is derived from an EMBL/GenBank/DDBJ whole genome shotgun (WGS) entry which is preliminary data.</text>
</comment>
<dbReference type="InterPro" id="IPR035992">
    <property type="entry name" value="Ricin_B-like_lectins"/>
</dbReference>
<dbReference type="Proteomes" id="UP001054902">
    <property type="component" value="Unassembled WGS sequence"/>
</dbReference>
<dbReference type="PROSITE" id="PS50231">
    <property type="entry name" value="RICIN_B_LECTIN"/>
    <property type="match status" value="1"/>
</dbReference>